<name>A0A1G1Z7Z7_9BACT</name>
<dbReference type="GO" id="GO:0008381">
    <property type="term" value="F:mechanosensitive monoatomic ion channel activity"/>
    <property type="evidence" value="ECO:0007669"/>
    <property type="project" value="InterPro"/>
</dbReference>
<feature type="transmembrane region" description="Helical" evidence="1">
    <location>
        <begin position="93"/>
        <end position="119"/>
    </location>
</feature>
<accession>A0A1G1Z7Z7</accession>
<keyword evidence="1" id="KW-0812">Transmembrane</keyword>
<keyword evidence="1" id="KW-0472">Membrane</keyword>
<dbReference type="AlphaFoldDB" id="A0A1G1Z7Z7"/>
<feature type="transmembrane region" description="Helical" evidence="1">
    <location>
        <begin position="191"/>
        <end position="213"/>
    </location>
</feature>
<dbReference type="Gene3D" id="1.10.287.1260">
    <property type="match status" value="1"/>
</dbReference>
<reference evidence="2 3" key="1">
    <citation type="journal article" date="2016" name="Nat. Commun.">
        <title>Thousands of microbial genomes shed light on interconnected biogeochemical processes in an aquifer system.</title>
        <authorList>
            <person name="Anantharaman K."/>
            <person name="Brown C.T."/>
            <person name="Hug L.A."/>
            <person name="Sharon I."/>
            <person name="Castelle C.J."/>
            <person name="Probst A.J."/>
            <person name="Thomas B.C."/>
            <person name="Singh A."/>
            <person name="Wilkins M.J."/>
            <person name="Karaoz U."/>
            <person name="Brodie E.L."/>
            <person name="Williams K.H."/>
            <person name="Hubbard S.S."/>
            <person name="Banfield J.F."/>
        </authorList>
    </citation>
    <scope>NUCLEOTIDE SEQUENCE [LARGE SCALE GENOMIC DNA]</scope>
</reference>
<evidence type="ECO:0000313" key="2">
    <source>
        <dbReference type="EMBL" id="OGY60773.1"/>
    </source>
</evidence>
<keyword evidence="1" id="KW-1133">Transmembrane helix</keyword>
<dbReference type="EMBL" id="MHIZ01000007">
    <property type="protein sequence ID" value="OGY60773.1"/>
    <property type="molecule type" value="Genomic_DNA"/>
</dbReference>
<dbReference type="Proteomes" id="UP000178808">
    <property type="component" value="Unassembled WGS sequence"/>
</dbReference>
<sequence length="232" mass="25067">MNYLYGSGSYDWAQVFVQSFQDLWSGVIGFIPAFLGAVILFILGLIVAAVLGTLVEKLIAALKIDSLLTKVGVEPYLERAGLKLNAGKFLGKIIYWFVVLAFLLVVADILKFSAFVLFLQSVLNYIPSIIIAVLIMLATFVVANFLKSVIKASMMSARLHAGKMLGELTWWVVVIFGLFAALIELGIAEGLIMTVITALLAMLALAGGIAFGLGGKDHAGRILNKLGERLEK</sequence>
<dbReference type="PANTHER" id="PTHR30221">
    <property type="entry name" value="SMALL-CONDUCTANCE MECHANOSENSITIVE CHANNEL"/>
    <property type="match status" value="1"/>
</dbReference>
<dbReference type="InterPro" id="IPR045275">
    <property type="entry name" value="MscS_archaea/bacteria_type"/>
</dbReference>
<protein>
    <recommendedName>
        <fullName evidence="4">Small-conductance mechanosensitive ion channel</fullName>
    </recommendedName>
</protein>
<dbReference type="PANTHER" id="PTHR30221:SF1">
    <property type="entry name" value="SMALL-CONDUCTANCE MECHANOSENSITIVE CHANNEL"/>
    <property type="match status" value="1"/>
</dbReference>
<feature type="transmembrane region" description="Helical" evidence="1">
    <location>
        <begin position="27"/>
        <end position="55"/>
    </location>
</feature>
<dbReference type="InterPro" id="IPR008910">
    <property type="entry name" value="MSC_TM_helix"/>
</dbReference>
<evidence type="ECO:0000256" key="1">
    <source>
        <dbReference type="SAM" id="Phobius"/>
    </source>
</evidence>
<comment type="caution">
    <text evidence="2">The sequence shown here is derived from an EMBL/GenBank/DDBJ whole genome shotgun (WGS) entry which is preliminary data.</text>
</comment>
<feature type="transmembrane region" description="Helical" evidence="1">
    <location>
        <begin position="125"/>
        <end position="147"/>
    </location>
</feature>
<evidence type="ECO:0008006" key="4">
    <source>
        <dbReference type="Google" id="ProtNLM"/>
    </source>
</evidence>
<organism evidence="2 3">
    <name type="scientific">Candidatus Colwellbacteria bacterium RIFCSPLOWO2_02_FULL_44_20b</name>
    <dbReference type="NCBI Taxonomy" id="1797691"/>
    <lineage>
        <taxon>Bacteria</taxon>
        <taxon>Candidatus Colwelliibacteriota</taxon>
    </lineage>
</organism>
<dbReference type="Pfam" id="PF05552">
    <property type="entry name" value="MS_channel_1st_1"/>
    <property type="match status" value="2"/>
</dbReference>
<gene>
    <name evidence="2" type="ORF">A3I31_03070</name>
</gene>
<feature type="transmembrane region" description="Helical" evidence="1">
    <location>
        <begin position="168"/>
        <end position="185"/>
    </location>
</feature>
<proteinExistence type="predicted"/>
<evidence type="ECO:0000313" key="3">
    <source>
        <dbReference type="Proteomes" id="UP000178808"/>
    </source>
</evidence>